<dbReference type="GO" id="GO:0006270">
    <property type="term" value="P:DNA replication initiation"/>
    <property type="evidence" value="ECO:0007669"/>
    <property type="project" value="InterPro"/>
</dbReference>
<dbReference type="InterPro" id="IPR003874">
    <property type="entry name" value="CDC45"/>
</dbReference>
<evidence type="ECO:0000256" key="3">
    <source>
        <dbReference type="ARBA" id="ARBA00022705"/>
    </source>
</evidence>
<comment type="subcellular location">
    <subcellularLocation>
        <location evidence="1">Nucleus</location>
    </subcellularLocation>
</comment>
<dbReference type="EMBL" id="LNIX01000001">
    <property type="protein sequence ID" value="OXA62526.1"/>
    <property type="molecule type" value="Genomic_DNA"/>
</dbReference>
<feature type="compositionally biased region" description="Acidic residues" evidence="6">
    <location>
        <begin position="141"/>
        <end position="164"/>
    </location>
</feature>
<dbReference type="GO" id="GO:0031261">
    <property type="term" value="C:DNA replication preinitiation complex"/>
    <property type="evidence" value="ECO:0007669"/>
    <property type="project" value="TreeGrafter"/>
</dbReference>
<keyword evidence="4" id="KW-0539">Nucleus</keyword>
<name>A0A226F0S4_FOLCA</name>
<comment type="similarity">
    <text evidence="2">Belongs to the CDC45 family.</text>
</comment>
<feature type="region of interest" description="Disordered" evidence="6">
    <location>
        <begin position="141"/>
        <end position="182"/>
    </location>
</feature>
<dbReference type="InterPro" id="IPR035940">
    <property type="entry name" value="CAP_sf"/>
</dbReference>
<evidence type="ECO:0000256" key="6">
    <source>
        <dbReference type="SAM" id="MobiDB-lite"/>
    </source>
</evidence>
<dbReference type="GO" id="GO:0003682">
    <property type="term" value="F:chromatin binding"/>
    <property type="evidence" value="ECO:0007669"/>
    <property type="project" value="TreeGrafter"/>
</dbReference>
<proteinExistence type="inferred from homology"/>
<dbReference type="AlphaFoldDB" id="A0A226F0S4"/>
<evidence type="ECO:0000313" key="9">
    <source>
        <dbReference type="Proteomes" id="UP000198287"/>
    </source>
</evidence>
<evidence type="ECO:0000256" key="1">
    <source>
        <dbReference type="ARBA" id="ARBA00004123"/>
    </source>
</evidence>
<dbReference type="Pfam" id="PF02724">
    <property type="entry name" value="CDC45"/>
    <property type="match status" value="1"/>
</dbReference>
<dbReference type="InterPro" id="IPR018244">
    <property type="entry name" value="Allrgn_V5/Tpx1_CS"/>
</dbReference>
<dbReference type="SUPFAM" id="SSF55797">
    <property type="entry name" value="PR-1-like"/>
    <property type="match status" value="1"/>
</dbReference>
<protein>
    <submittedName>
        <fullName evidence="8">Cell division control protein 45</fullName>
    </submittedName>
</protein>
<dbReference type="Pfam" id="PF00188">
    <property type="entry name" value="CAP"/>
    <property type="match status" value="1"/>
</dbReference>
<dbReference type="GO" id="GO:0005576">
    <property type="term" value="C:extracellular region"/>
    <property type="evidence" value="ECO:0007669"/>
    <property type="project" value="InterPro"/>
</dbReference>
<dbReference type="PRINTS" id="PR00837">
    <property type="entry name" value="V5TPXLIKE"/>
</dbReference>
<evidence type="ECO:0000256" key="2">
    <source>
        <dbReference type="ARBA" id="ARBA00010727"/>
    </source>
</evidence>
<dbReference type="PANTHER" id="PTHR10507:SF0">
    <property type="entry name" value="CELL DIVISION CONTROL PROTEIN 45 HOMOLOG"/>
    <property type="match status" value="1"/>
</dbReference>
<dbReference type="GO" id="GO:0051301">
    <property type="term" value="P:cell division"/>
    <property type="evidence" value="ECO:0007669"/>
    <property type="project" value="UniProtKB-KW"/>
</dbReference>
<keyword evidence="8" id="KW-0132">Cell division</keyword>
<reference evidence="8 9" key="1">
    <citation type="submission" date="2015-12" db="EMBL/GenBank/DDBJ databases">
        <title>The genome of Folsomia candida.</title>
        <authorList>
            <person name="Faddeeva A."/>
            <person name="Derks M.F."/>
            <person name="Anvar Y."/>
            <person name="Smit S."/>
            <person name="Van Straalen N."/>
            <person name="Roelofs D."/>
        </authorList>
    </citation>
    <scope>NUCLEOTIDE SEQUENCE [LARGE SCALE GENOMIC DNA]</scope>
    <source>
        <strain evidence="8 9">VU population</strain>
        <tissue evidence="8">Whole body</tissue>
    </source>
</reference>
<dbReference type="SMART" id="SM00198">
    <property type="entry name" value="SCP"/>
    <property type="match status" value="1"/>
</dbReference>
<feature type="domain" description="SCP" evidence="7">
    <location>
        <begin position="585"/>
        <end position="739"/>
    </location>
</feature>
<gene>
    <name evidence="8" type="ORF">Fcan01_01430</name>
</gene>
<accession>A0A226F0S4</accession>
<keyword evidence="3" id="KW-0235">DNA replication</keyword>
<evidence type="ECO:0000256" key="5">
    <source>
        <dbReference type="ARBA" id="ARBA00023306"/>
    </source>
</evidence>
<evidence type="ECO:0000256" key="4">
    <source>
        <dbReference type="ARBA" id="ARBA00023242"/>
    </source>
</evidence>
<dbReference type="GO" id="GO:1902977">
    <property type="term" value="P:mitotic DNA replication preinitiation complex assembly"/>
    <property type="evidence" value="ECO:0007669"/>
    <property type="project" value="TreeGrafter"/>
</dbReference>
<dbReference type="OrthoDB" id="10258882at2759"/>
<sequence length="864" mass="98911">MLVKHLRKEFYELLFGKRVLIIANSDIDSVCTVKIFTELLKIDGISFSLCPVDGITDMKQAYSDYCETVNVFVLINCGISLDIRDFFDNLNNKLVFVLDCHRPVHVNNFYDETNQIRILSLDGNFDEVPNFDDLFWSGEALDSDDDGNDDDSDILDNGESDDEDGSRGRNPKRRRNEHDKERRQMIWKQKRNELLFKYTQFGYYAPPSSLVALELSWAISRGDIQYVWWTTVALTDAFLLEKLPRSEYVQKSTELSLHIAREASSTETPRDCLKVNFEKDLCFLLYRHWNLYDSIKMTPHSACMLKSWGMKGEGRFHEMLGELGLPQLECHQKYTSMDVRLRKKVKNVFNEPVLREKYNFQDVTVGTFISEIGFRPALSAFDCQLACLSLLENPVLYGSGNVVDNFLDSLAALSKKKFDTLDRGIGLAKTQMTAMYNQVKEFLSMNLILPRGGFLYVQMPEGSPNVCYFRNTSSLLFLAQFTQRAAVASARNRRWSTLPLVLCVPHFGGYWTFVGIKPLSLELPKNLFGKLFETLAKKMATGAVLMDFVDPHFVLVHGEHKDKFVQLLEACMLNYENLDGTPPSDWLREIVRFHNILRKRHGSGSLILDYELAYQAQLYAMQIANKSMAAGKIILNDGVHNIKLGENTGARKGRSRHQLFQLPGSFPVRVWYSEIARHSWTTNYYQANSGHFTQVVWNATKRVGCGRVVTEKLCREGKLKLEPIYIVVCRYSPPGNWLHKQAYKDHVHPPKVGKPNQIPDFTKFCPQDSKPCSKPIVCCTDANTMKDHTENINCSSLSSRTSQSSALNNQFGRSFVFSGTKTTSTLRPDYISKNYLGRSVMSASYHRGLPWPLWHDKRGRNIRQ</sequence>
<evidence type="ECO:0000259" key="7">
    <source>
        <dbReference type="SMART" id="SM00198"/>
    </source>
</evidence>
<dbReference type="OMA" id="FIMSMEL"/>
<organism evidence="8 9">
    <name type="scientific">Folsomia candida</name>
    <name type="common">Springtail</name>
    <dbReference type="NCBI Taxonomy" id="158441"/>
    <lineage>
        <taxon>Eukaryota</taxon>
        <taxon>Metazoa</taxon>
        <taxon>Ecdysozoa</taxon>
        <taxon>Arthropoda</taxon>
        <taxon>Hexapoda</taxon>
        <taxon>Collembola</taxon>
        <taxon>Entomobryomorpha</taxon>
        <taxon>Isotomoidea</taxon>
        <taxon>Isotomidae</taxon>
        <taxon>Proisotominae</taxon>
        <taxon>Folsomia</taxon>
    </lineage>
</organism>
<dbReference type="InterPro" id="IPR001283">
    <property type="entry name" value="CRISP-related"/>
</dbReference>
<dbReference type="GO" id="GO:0000727">
    <property type="term" value="P:double-strand break repair via break-induced replication"/>
    <property type="evidence" value="ECO:0007669"/>
    <property type="project" value="TreeGrafter"/>
</dbReference>
<dbReference type="InterPro" id="IPR014044">
    <property type="entry name" value="CAP_dom"/>
</dbReference>
<dbReference type="Proteomes" id="UP000198287">
    <property type="component" value="Unassembled WGS sequence"/>
</dbReference>
<keyword evidence="5" id="KW-0131">Cell cycle</keyword>
<dbReference type="PROSITE" id="PS01010">
    <property type="entry name" value="CRISP_2"/>
    <property type="match status" value="1"/>
</dbReference>
<dbReference type="PANTHER" id="PTHR10507">
    <property type="entry name" value="CDC45-RELATED PROTEIN"/>
    <property type="match status" value="1"/>
</dbReference>
<dbReference type="CDD" id="cd05382">
    <property type="entry name" value="CAP_GAPR1-like"/>
    <property type="match status" value="1"/>
</dbReference>
<dbReference type="GO" id="GO:0003688">
    <property type="term" value="F:DNA replication origin binding"/>
    <property type="evidence" value="ECO:0007669"/>
    <property type="project" value="TreeGrafter"/>
</dbReference>
<dbReference type="GO" id="GO:0003697">
    <property type="term" value="F:single-stranded DNA binding"/>
    <property type="evidence" value="ECO:0007669"/>
    <property type="project" value="TreeGrafter"/>
</dbReference>
<evidence type="ECO:0000313" key="8">
    <source>
        <dbReference type="EMBL" id="OXA62526.1"/>
    </source>
</evidence>
<keyword evidence="9" id="KW-1185">Reference proteome</keyword>
<dbReference type="Gene3D" id="3.40.33.10">
    <property type="entry name" value="CAP"/>
    <property type="match status" value="1"/>
</dbReference>
<dbReference type="STRING" id="158441.A0A226F0S4"/>
<comment type="caution">
    <text evidence="8">The sequence shown here is derived from an EMBL/GenBank/DDBJ whole genome shotgun (WGS) entry which is preliminary data.</text>
</comment>
<dbReference type="InterPro" id="IPR034113">
    <property type="entry name" value="SCP_GAPR1-like"/>
</dbReference>
<dbReference type="PROSITE" id="PS01009">
    <property type="entry name" value="CRISP_1"/>
    <property type="match status" value="1"/>
</dbReference>